<evidence type="ECO:0000256" key="3">
    <source>
        <dbReference type="ARBA" id="ARBA00022989"/>
    </source>
</evidence>
<protein>
    <recommendedName>
        <fullName evidence="6">Cationic amino acid transporter C-terminal domain-containing protein</fullName>
    </recommendedName>
</protein>
<dbReference type="Gene3D" id="1.20.1740.10">
    <property type="entry name" value="Amino acid/polyamine transporter I"/>
    <property type="match status" value="2"/>
</dbReference>
<feature type="transmembrane region" description="Helical" evidence="5">
    <location>
        <begin position="480"/>
        <end position="500"/>
    </location>
</feature>
<evidence type="ECO:0000313" key="8">
    <source>
        <dbReference type="Proteomes" id="UP001153620"/>
    </source>
</evidence>
<accession>A0A9N9WRL8</accession>
<reference evidence="7" key="2">
    <citation type="submission" date="2022-10" db="EMBL/GenBank/DDBJ databases">
        <authorList>
            <consortium name="ENA_rothamsted_submissions"/>
            <consortium name="culmorum"/>
            <person name="King R."/>
        </authorList>
    </citation>
    <scope>NUCLEOTIDE SEQUENCE</scope>
</reference>
<feature type="transmembrane region" description="Helical" evidence="5">
    <location>
        <begin position="32"/>
        <end position="54"/>
    </location>
</feature>
<reference evidence="7" key="1">
    <citation type="submission" date="2022-01" db="EMBL/GenBank/DDBJ databases">
        <authorList>
            <person name="King R."/>
        </authorList>
    </citation>
    <scope>NUCLEOTIDE SEQUENCE</scope>
</reference>
<name>A0A9N9WRL8_9DIPT</name>
<dbReference type="GO" id="GO:0097638">
    <property type="term" value="P:L-arginine import across plasma membrane"/>
    <property type="evidence" value="ECO:0007669"/>
    <property type="project" value="TreeGrafter"/>
</dbReference>
<feature type="transmembrane region" description="Helical" evidence="5">
    <location>
        <begin position="539"/>
        <end position="559"/>
    </location>
</feature>
<dbReference type="GO" id="GO:0005886">
    <property type="term" value="C:plasma membrane"/>
    <property type="evidence" value="ECO:0007669"/>
    <property type="project" value="TreeGrafter"/>
</dbReference>
<dbReference type="GO" id="GO:0000064">
    <property type="term" value="F:L-ornithine transmembrane transporter activity"/>
    <property type="evidence" value="ECO:0007669"/>
    <property type="project" value="TreeGrafter"/>
</dbReference>
<feature type="transmembrane region" description="Helical" evidence="5">
    <location>
        <begin position="318"/>
        <end position="346"/>
    </location>
</feature>
<evidence type="ECO:0000256" key="4">
    <source>
        <dbReference type="ARBA" id="ARBA00023136"/>
    </source>
</evidence>
<proteinExistence type="predicted"/>
<keyword evidence="2 5" id="KW-0812">Transmembrane</keyword>
<dbReference type="Proteomes" id="UP001153620">
    <property type="component" value="Chromosome 3"/>
</dbReference>
<dbReference type="OrthoDB" id="3900342at2759"/>
<keyword evidence="4 5" id="KW-0472">Membrane</keyword>
<dbReference type="Pfam" id="PF13906">
    <property type="entry name" value="AA_permease_C"/>
    <property type="match status" value="1"/>
</dbReference>
<evidence type="ECO:0000256" key="2">
    <source>
        <dbReference type="ARBA" id="ARBA00022692"/>
    </source>
</evidence>
<feature type="transmembrane region" description="Helical" evidence="5">
    <location>
        <begin position="367"/>
        <end position="388"/>
    </location>
</feature>
<sequence>MLGNLWEALSRKKRNDSHEESKLARVLNLFDLTALGVGSTLGLGVYVLAGSVAYDQAGPAVTISFLIAAVASAFAGFCYAEFAARVPKAGSAYVYSYVSVGEFVAFTIGWNLILEYVIGTSSVARGLSGYIDALIDNKMGNFWRDLMPIDVSFLAEYPDFFSFVIVMILSVLLAIGVKESTFLNNVFTAVNLTTVCIVLVAGSMNANPKNWAIAKEDIPEDIKHAGEGGFMPFGIAGIMAGAAKCFYGFVGFDCVATTGEEAKNPKRNIPLAIVISLIIIFLAYFGISTVLTMMLPYYLQNPDAPFPHAFDQIGWTVIKWIVSIGAIFALTTSLLGALFPLPRVLYAMGNDGIIYKVMKRVHPKTKTPLIATLISGFLAGLMALIFNLHQLIDMMSIGTLLAYTIVAICIIILHYEAPDEKYTANQNKFTLNAAMNQIANIKFIQEPTRMTSNIVKIAVAVFCVLSLVLCGLLEFKFTTINIICMSTIGAAMILTIFFIGRQPKDNVTELSFTVPFVPILPCLSIFINLYLMFQLDAATWIRFAVWLIIGYFIYFTYGIRQSKEGLLRKENIKMEYENSQIKSIKEEASIERESDKF</sequence>
<feature type="transmembrane region" description="Helical" evidence="5">
    <location>
        <begin position="454"/>
        <end position="474"/>
    </location>
</feature>
<feature type="transmembrane region" description="Helical" evidence="5">
    <location>
        <begin position="512"/>
        <end position="533"/>
    </location>
</feature>
<dbReference type="FunFam" id="1.20.1740.10:FF:000010">
    <property type="entry name" value="probable cationic amino acid transporter"/>
    <property type="match status" value="1"/>
</dbReference>
<dbReference type="GO" id="GO:0061459">
    <property type="term" value="F:L-arginine transmembrane transporter activity"/>
    <property type="evidence" value="ECO:0007669"/>
    <property type="project" value="TreeGrafter"/>
</dbReference>
<feature type="transmembrane region" description="Helical" evidence="5">
    <location>
        <begin position="160"/>
        <end position="177"/>
    </location>
</feature>
<feature type="transmembrane region" description="Helical" evidence="5">
    <location>
        <begin position="92"/>
        <end position="113"/>
    </location>
</feature>
<dbReference type="GO" id="GO:0015189">
    <property type="term" value="F:L-lysine transmembrane transporter activity"/>
    <property type="evidence" value="ECO:0007669"/>
    <property type="project" value="TreeGrafter"/>
</dbReference>
<dbReference type="PIRSF" id="PIRSF006060">
    <property type="entry name" value="AA_transporter"/>
    <property type="match status" value="1"/>
</dbReference>
<dbReference type="EMBL" id="OU895879">
    <property type="protein sequence ID" value="CAG9806272.1"/>
    <property type="molecule type" value="Genomic_DNA"/>
</dbReference>
<organism evidence="7 8">
    <name type="scientific">Chironomus riparius</name>
    <dbReference type="NCBI Taxonomy" id="315576"/>
    <lineage>
        <taxon>Eukaryota</taxon>
        <taxon>Metazoa</taxon>
        <taxon>Ecdysozoa</taxon>
        <taxon>Arthropoda</taxon>
        <taxon>Hexapoda</taxon>
        <taxon>Insecta</taxon>
        <taxon>Pterygota</taxon>
        <taxon>Neoptera</taxon>
        <taxon>Endopterygota</taxon>
        <taxon>Diptera</taxon>
        <taxon>Nematocera</taxon>
        <taxon>Chironomoidea</taxon>
        <taxon>Chironomidae</taxon>
        <taxon>Chironominae</taxon>
        <taxon>Chironomus</taxon>
    </lineage>
</organism>
<feature type="transmembrane region" description="Helical" evidence="5">
    <location>
        <begin position="271"/>
        <end position="298"/>
    </location>
</feature>
<evidence type="ECO:0000313" key="7">
    <source>
        <dbReference type="EMBL" id="CAG9806272.1"/>
    </source>
</evidence>
<keyword evidence="8" id="KW-1185">Reference proteome</keyword>
<feature type="transmembrane region" description="Helical" evidence="5">
    <location>
        <begin position="60"/>
        <end position="80"/>
    </location>
</feature>
<dbReference type="PANTHER" id="PTHR43243:SF95">
    <property type="entry name" value="LD37241P"/>
    <property type="match status" value="1"/>
</dbReference>
<keyword evidence="3 5" id="KW-1133">Transmembrane helix</keyword>
<dbReference type="PANTHER" id="PTHR43243">
    <property type="entry name" value="INNER MEMBRANE TRANSPORTER YGJI-RELATED"/>
    <property type="match status" value="1"/>
</dbReference>
<dbReference type="InterPro" id="IPR029485">
    <property type="entry name" value="CAT_C"/>
</dbReference>
<evidence type="ECO:0000256" key="1">
    <source>
        <dbReference type="ARBA" id="ARBA00004141"/>
    </source>
</evidence>
<dbReference type="InterPro" id="IPR002293">
    <property type="entry name" value="AA/rel_permease1"/>
</dbReference>
<gene>
    <name evidence="7" type="ORF">CHIRRI_LOCUS9133</name>
</gene>
<comment type="subcellular location">
    <subcellularLocation>
        <location evidence="1">Membrane</location>
        <topology evidence="1">Multi-pass membrane protein</topology>
    </subcellularLocation>
</comment>
<feature type="transmembrane region" description="Helical" evidence="5">
    <location>
        <begin position="230"/>
        <end position="250"/>
    </location>
</feature>
<evidence type="ECO:0000256" key="5">
    <source>
        <dbReference type="SAM" id="Phobius"/>
    </source>
</evidence>
<feature type="domain" description="Cationic amino acid transporter C-terminal" evidence="6">
    <location>
        <begin position="512"/>
        <end position="562"/>
    </location>
</feature>
<feature type="transmembrane region" description="Helical" evidence="5">
    <location>
        <begin position="182"/>
        <end position="201"/>
    </location>
</feature>
<feature type="transmembrane region" description="Helical" evidence="5">
    <location>
        <begin position="394"/>
        <end position="415"/>
    </location>
</feature>
<dbReference type="Pfam" id="PF13520">
    <property type="entry name" value="AA_permease_2"/>
    <property type="match status" value="1"/>
</dbReference>
<evidence type="ECO:0000259" key="6">
    <source>
        <dbReference type="Pfam" id="PF13906"/>
    </source>
</evidence>
<dbReference type="AlphaFoldDB" id="A0A9N9WRL8"/>